<proteinExistence type="inferred from homology"/>
<dbReference type="NCBIfam" id="TIGR00348">
    <property type="entry name" value="hsdR"/>
    <property type="match status" value="1"/>
</dbReference>
<dbReference type="Pfam" id="PF18766">
    <property type="entry name" value="SWI2_SNF2"/>
    <property type="match status" value="1"/>
</dbReference>
<dbReference type="Gene3D" id="3.40.50.300">
    <property type="entry name" value="P-loop containing nucleotide triphosphate hydrolases"/>
    <property type="match status" value="3"/>
</dbReference>
<organism evidence="13 14">
    <name type="scientific">Gottfriedia acidiceleris</name>
    <dbReference type="NCBI Taxonomy" id="371036"/>
    <lineage>
        <taxon>Bacteria</taxon>
        <taxon>Bacillati</taxon>
        <taxon>Bacillota</taxon>
        <taxon>Bacilli</taxon>
        <taxon>Bacillales</taxon>
        <taxon>Bacillaceae</taxon>
        <taxon>Gottfriedia</taxon>
    </lineage>
</organism>
<keyword evidence="8 11" id="KW-0378">Hydrolase</keyword>
<dbReference type="EMBL" id="CP096034">
    <property type="protein sequence ID" value="UPM54525.1"/>
    <property type="molecule type" value="Genomic_DNA"/>
</dbReference>
<dbReference type="Pfam" id="PF04313">
    <property type="entry name" value="HSDR_N"/>
    <property type="match status" value="1"/>
</dbReference>
<evidence type="ECO:0000256" key="3">
    <source>
        <dbReference type="ARBA" id="ARBA00011296"/>
    </source>
</evidence>
<dbReference type="Pfam" id="PF11867">
    <property type="entry name" value="T1RH-like_C"/>
    <property type="match status" value="1"/>
</dbReference>
<dbReference type="SMART" id="SM00487">
    <property type="entry name" value="DEXDc"/>
    <property type="match status" value="1"/>
</dbReference>
<dbReference type="CDD" id="cd18030">
    <property type="entry name" value="DEXHc_RE_I_HsdR"/>
    <property type="match status" value="1"/>
</dbReference>
<evidence type="ECO:0000256" key="6">
    <source>
        <dbReference type="ARBA" id="ARBA00022747"/>
    </source>
</evidence>
<keyword evidence="14" id="KW-1185">Reference proteome</keyword>
<dbReference type="SUPFAM" id="SSF52540">
    <property type="entry name" value="P-loop containing nucleoside triphosphate hydrolases"/>
    <property type="match status" value="2"/>
</dbReference>
<accession>A0ABY4JL04</accession>
<comment type="subunit">
    <text evidence="3 11">The type I restriction/modification system is composed of three polypeptides R, M and S.</text>
</comment>
<dbReference type="CDD" id="cd22332">
    <property type="entry name" value="HsdR_N"/>
    <property type="match status" value="1"/>
</dbReference>
<evidence type="ECO:0000256" key="2">
    <source>
        <dbReference type="ARBA" id="ARBA00008598"/>
    </source>
</evidence>
<dbReference type="PROSITE" id="PS51192">
    <property type="entry name" value="HELICASE_ATP_BIND_1"/>
    <property type="match status" value="1"/>
</dbReference>
<dbReference type="EC" id="3.1.21.3" evidence="11"/>
<evidence type="ECO:0000256" key="1">
    <source>
        <dbReference type="ARBA" id="ARBA00000851"/>
    </source>
</evidence>
<dbReference type="GO" id="GO:0004519">
    <property type="term" value="F:endonuclease activity"/>
    <property type="evidence" value="ECO:0007669"/>
    <property type="project" value="UniProtKB-KW"/>
</dbReference>
<evidence type="ECO:0000256" key="7">
    <source>
        <dbReference type="ARBA" id="ARBA00022759"/>
    </source>
</evidence>
<name>A0ABY4JL04_9BACI</name>
<dbReference type="InterPro" id="IPR040980">
    <property type="entry name" value="SWI2_SNF2"/>
</dbReference>
<dbReference type="InterPro" id="IPR004473">
    <property type="entry name" value="Restrct_endonuc_typeI_HsdR"/>
</dbReference>
<evidence type="ECO:0000256" key="11">
    <source>
        <dbReference type="RuleBase" id="RU364115"/>
    </source>
</evidence>
<dbReference type="PANTHER" id="PTHR30195">
    <property type="entry name" value="TYPE I SITE-SPECIFIC DEOXYRIBONUCLEASE PROTEIN SUBUNIT M AND R"/>
    <property type="match status" value="1"/>
</dbReference>
<evidence type="ECO:0000256" key="9">
    <source>
        <dbReference type="ARBA" id="ARBA00022840"/>
    </source>
</evidence>
<evidence type="ECO:0000313" key="13">
    <source>
        <dbReference type="EMBL" id="UPM54525.1"/>
    </source>
</evidence>
<protein>
    <recommendedName>
        <fullName evidence="11">Type I restriction enzyme endonuclease subunit</fullName>
        <shortName evidence="11">R protein</shortName>
        <ecNumber evidence="11">3.1.21.3</ecNumber>
    </recommendedName>
    <alternativeName>
        <fullName evidence="11">Type-1 restriction enzyme R protein</fullName>
    </alternativeName>
</protein>
<evidence type="ECO:0000256" key="4">
    <source>
        <dbReference type="ARBA" id="ARBA00022722"/>
    </source>
</evidence>
<keyword evidence="9 11" id="KW-0067">ATP-binding</keyword>
<dbReference type="InterPro" id="IPR055180">
    <property type="entry name" value="HsdR_RecA-like_helicase_dom_2"/>
</dbReference>
<dbReference type="PANTHER" id="PTHR30195:SF15">
    <property type="entry name" value="TYPE I RESTRICTION ENZYME HINDI ENDONUCLEASE SUBUNIT"/>
    <property type="match status" value="1"/>
</dbReference>
<dbReference type="InterPro" id="IPR007409">
    <property type="entry name" value="Restrct_endonuc_type1_HsdR_N"/>
</dbReference>
<dbReference type="Pfam" id="PF22679">
    <property type="entry name" value="T1R_D3-like"/>
    <property type="match status" value="1"/>
</dbReference>
<sequence>MGGGLILYNFSEDELEQAALEWFEEIGYEKLYGPEISPGGDYPEREDYSDVLLDERLKSALSRINKNLPQDAIDEAYRKIKIPQSPSLLMNNKEYQKMITDGIDVEYRTNEGEFRTEKVWLFDFNDDFNNDYAVVNQLTIIENGMDKRPDVVVYINGIPVAVFELKSTSNEDVGISEAYNQLQTYKKTIPSLFTYNSIMIISDGLNARAGTLTSDEERFMMWRTIEGDDVASPTIPQLEVLIKGIFDKRWLLDIIKHFILFQSDGEKTIKILAGYHQYHATNKAIDSTKRATSDQGDRKIGVVWHTQGSGKSLSMVFYTGKLVLDFNNPTIVIITDRNDLDDQLYATFSKSKDLLRQTPKQAEDRAHLKELLQVESGGIVFTTIHKFAPEEGKDFHPVLTDRKNVIVIADEAHRSQYGFGADVTSNKNNDEAGIKFGYAKYMRDSLPNASYIGFTGTPVELTDKNTPAVFGDYIDIYDMTRAVEDGTTVKIFYESRIAKIELSDEERPLIDETYDEITEYQENTQREKLKSKWSRLEALAGSEKRLKLIAKDFVAHFEKRQEAMFGKSMLVVMSRRIAIDLYKEIIALRPEWHSDDDDEGVIKIVMTGSSSDPEEWQPFIGNKRRREHLARRMKDNNDPLKIAIVRDMWLTGFDVPSMNTMYIDKPMKGHNLMQAIARVNRVFRDKPGGLIVDYIGIADSLKSALSQYTESDRKTAGVDTEVAVDIMLEKYDLIRDILHGHDYSKFKTGKATDRMQAIVETVDFILGHGEQLKKDFIKYVTEMAKAYALCTTEPEAERLNIELGFFKAVKSGLIKIITPENQKRKTVKQLDVQLNQLISKSIISEEVVDILSAVGLNKPNIAILSDEFLEEVKGLKQKNLAVELLNRLLNGKVKTVARRNYVQSKKFSEMLEQSIVKYNNRAIETTKIIEELIGLAKEMNDAFKRGEGTDMIEEEVAFYDALAANDTAVQVMGDVVLKQIARELSHSIKNNMNIDWSLRESVRAKMRVAVKRLLKKYGYPPDMQKLAIETVMKQAELMAGNEVSILTEDSTFYM</sequence>
<dbReference type="InterPro" id="IPR021810">
    <property type="entry name" value="T1RH-like_C"/>
</dbReference>
<dbReference type="InterPro" id="IPR051268">
    <property type="entry name" value="Type-I_R_enzyme_R_subunit"/>
</dbReference>
<evidence type="ECO:0000313" key="14">
    <source>
        <dbReference type="Proteomes" id="UP000830639"/>
    </source>
</evidence>
<comment type="catalytic activity">
    <reaction evidence="1 11">
        <text>Endonucleolytic cleavage of DNA to give random double-stranded fragments with terminal 5'-phosphates, ATP is simultaneously hydrolyzed.</text>
        <dbReference type="EC" id="3.1.21.3"/>
    </reaction>
</comment>
<dbReference type="Proteomes" id="UP000830639">
    <property type="component" value="Chromosome"/>
</dbReference>
<dbReference type="InterPro" id="IPR014001">
    <property type="entry name" value="Helicase_ATP-bd"/>
</dbReference>
<keyword evidence="7 13" id="KW-0255">Endonuclease</keyword>
<keyword evidence="4" id="KW-0540">Nuclease</keyword>
<dbReference type="InterPro" id="IPR027417">
    <property type="entry name" value="P-loop_NTPase"/>
</dbReference>
<keyword evidence="10 11" id="KW-0238">DNA-binding</keyword>
<evidence type="ECO:0000256" key="8">
    <source>
        <dbReference type="ARBA" id="ARBA00022801"/>
    </source>
</evidence>
<reference evidence="13 14" key="1">
    <citation type="submission" date="2022-04" db="EMBL/GenBank/DDBJ databases">
        <title>Mechanism of arsenic methylation and mitigation arsenic toxicity by Bacillus sp. LH14 from an Arsenic-Contaminated Paddy Soil.</title>
        <authorList>
            <person name="Wang D."/>
        </authorList>
    </citation>
    <scope>NUCLEOTIDE SEQUENCE [LARGE SCALE GENOMIC DNA]</scope>
    <source>
        <strain evidence="13 14">LH14</strain>
    </source>
</reference>
<comment type="function">
    <text evidence="11">Subunit R is required for both nuclease and ATPase activities, but not for modification.</text>
</comment>
<evidence type="ECO:0000259" key="12">
    <source>
        <dbReference type="PROSITE" id="PS51192"/>
    </source>
</evidence>
<evidence type="ECO:0000256" key="10">
    <source>
        <dbReference type="ARBA" id="ARBA00023125"/>
    </source>
</evidence>
<comment type="similarity">
    <text evidence="2 11">Belongs to the HsdR family.</text>
</comment>
<keyword evidence="6 11" id="KW-0680">Restriction system</keyword>
<dbReference type="Gene3D" id="3.90.1570.50">
    <property type="match status" value="1"/>
</dbReference>
<keyword evidence="5 11" id="KW-0547">Nucleotide-binding</keyword>
<gene>
    <name evidence="13" type="ORF">MY490_01055</name>
</gene>
<feature type="domain" description="Helicase ATP-binding" evidence="12">
    <location>
        <begin position="292"/>
        <end position="476"/>
    </location>
</feature>
<evidence type="ECO:0000256" key="5">
    <source>
        <dbReference type="ARBA" id="ARBA00022741"/>
    </source>
</evidence>
<dbReference type="CDD" id="cd18800">
    <property type="entry name" value="SF2_C_EcoR124I-like"/>
    <property type="match status" value="1"/>
</dbReference>